<dbReference type="AlphaFoldDB" id="A0AAV7TTG6"/>
<reference evidence="1" key="1">
    <citation type="journal article" date="2022" name="bioRxiv">
        <title>Sequencing and chromosome-scale assembly of the giantPleurodeles waltlgenome.</title>
        <authorList>
            <person name="Brown T."/>
            <person name="Elewa A."/>
            <person name="Iarovenko S."/>
            <person name="Subramanian E."/>
            <person name="Araus A.J."/>
            <person name="Petzold A."/>
            <person name="Susuki M."/>
            <person name="Suzuki K.-i.T."/>
            <person name="Hayashi T."/>
            <person name="Toyoda A."/>
            <person name="Oliveira C."/>
            <person name="Osipova E."/>
            <person name="Leigh N.D."/>
            <person name="Simon A."/>
            <person name="Yun M.H."/>
        </authorList>
    </citation>
    <scope>NUCLEOTIDE SEQUENCE</scope>
    <source>
        <strain evidence="1">20211129_DDA</strain>
        <tissue evidence="1">Liver</tissue>
    </source>
</reference>
<dbReference type="Proteomes" id="UP001066276">
    <property type="component" value="Chromosome 3_2"/>
</dbReference>
<keyword evidence="2" id="KW-1185">Reference proteome</keyword>
<protein>
    <recommendedName>
        <fullName evidence="3">Reverse transcriptase domain-containing protein</fullName>
    </recommendedName>
</protein>
<organism evidence="1 2">
    <name type="scientific">Pleurodeles waltl</name>
    <name type="common">Iberian ribbed newt</name>
    <dbReference type="NCBI Taxonomy" id="8319"/>
    <lineage>
        <taxon>Eukaryota</taxon>
        <taxon>Metazoa</taxon>
        <taxon>Chordata</taxon>
        <taxon>Craniata</taxon>
        <taxon>Vertebrata</taxon>
        <taxon>Euteleostomi</taxon>
        <taxon>Amphibia</taxon>
        <taxon>Batrachia</taxon>
        <taxon>Caudata</taxon>
        <taxon>Salamandroidea</taxon>
        <taxon>Salamandridae</taxon>
        <taxon>Pleurodelinae</taxon>
        <taxon>Pleurodeles</taxon>
    </lineage>
</organism>
<dbReference type="PANTHER" id="PTHR47027">
    <property type="entry name" value="REVERSE TRANSCRIPTASE DOMAIN-CONTAINING PROTEIN"/>
    <property type="match status" value="1"/>
</dbReference>
<dbReference type="PANTHER" id="PTHR47027:SF26">
    <property type="entry name" value="REVERSE TRANSCRIPTASE DOMAIN-CONTAINING PROTEIN"/>
    <property type="match status" value="1"/>
</dbReference>
<sequence length="277" mass="32113">MAGSFYLWRLQAKTKFEEDSGHDSLFADDCGLNAATETQMQQSMNRFSTACRNFSLTISSKKTEVLHQPALQKMYVEPTITAEGEILKAVERFTYLSSTLSRSVNIDDEVDTSFAKASYVFVWLKKSVWERRGVKLSTKLKMYKAVVLPTLLYACETWTVYEHHAKKLNRFHMNYLRRLLNITRHNKIPDTDVLNQAGLPSIYTLLRRTQIRWAHHLVNVPDTHLPKRLFYGELVEGKHKQSGQKKHFKDTLLGSSSARLPHLAKLHQQRRYLLQAE</sequence>
<name>A0AAV7TTG6_PLEWA</name>
<gene>
    <name evidence="1" type="ORF">NDU88_004965</name>
</gene>
<evidence type="ECO:0000313" key="2">
    <source>
        <dbReference type="Proteomes" id="UP001066276"/>
    </source>
</evidence>
<dbReference type="EMBL" id="JANPWB010000006">
    <property type="protein sequence ID" value="KAJ1179731.1"/>
    <property type="molecule type" value="Genomic_DNA"/>
</dbReference>
<evidence type="ECO:0008006" key="3">
    <source>
        <dbReference type="Google" id="ProtNLM"/>
    </source>
</evidence>
<proteinExistence type="predicted"/>
<accession>A0AAV7TTG6</accession>
<comment type="caution">
    <text evidence="1">The sequence shown here is derived from an EMBL/GenBank/DDBJ whole genome shotgun (WGS) entry which is preliminary data.</text>
</comment>
<evidence type="ECO:0000313" key="1">
    <source>
        <dbReference type="EMBL" id="KAJ1179731.1"/>
    </source>
</evidence>